<comment type="caution">
    <text evidence="8">The sequence shown here is derived from an EMBL/GenBank/DDBJ whole genome shotgun (WGS) entry which is preliminary data.</text>
</comment>
<evidence type="ECO:0000256" key="2">
    <source>
        <dbReference type="ARBA" id="ARBA00022692"/>
    </source>
</evidence>
<feature type="region of interest" description="Disordered" evidence="4">
    <location>
        <begin position="219"/>
        <end position="250"/>
    </location>
</feature>
<proteinExistence type="predicted"/>
<sequence>MRNLLIFIILSFMTGCVSCLEVEGLSGGTVIFSYTPSGHFTKVELKVKEDDCCKNSVTEMTAYLGGNATITCQYPEDHVNRIKYFCKQDDRFICKSKITLKSDKILNKHGRLFVSDNREERAFTVTFTNLTVDDIGVYWCGGKTNVYTTLITEVQLIVNAPPKTTTVTTMSPASSSMSPPSPLNGTSVVIIVSVSLGGLVFAVILVVVYSCKRNKEKGAASSTHRMSTDAGNNGKGGIGDSEGIKERPLQPDSGLATTIYASDSLHYASVNFQKNPVCPTEATAAIAKDDTSFADYATVNFGQSPA</sequence>
<accession>A0AAN8QTT2</accession>
<dbReference type="EMBL" id="JAGTTL010000016">
    <property type="protein sequence ID" value="KAK6310563.1"/>
    <property type="molecule type" value="Genomic_DNA"/>
</dbReference>
<evidence type="ECO:0000256" key="6">
    <source>
        <dbReference type="SAM" id="SignalP"/>
    </source>
</evidence>
<dbReference type="PANTHER" id="PTHR11860:SF87">
    <property type="entry name" value="CMRF35-LIKE MOLECULE 8"/>
    <property type="match status" value="1"/>
</dbReference>
<keyword evidence="6" id="KW-0732">Signal</keyword>
<name>A0AAN8QTT2_9TELE</name>
<dbReference type="InterPro" id="IPR013783">
    <property type="entry name" value="Ig-like_fold"/>
</dbReference>
<dbReference type="Pfam" id="PF07686">
    <property type="entry name" value="V-set"/>
    <property type="match status" value="1"/>
</dbReference>
<dbReference type="InterPro" id="IPR003599">
    <property type="entry name" value="Ig_sub"/>
</dbReference>
<comment type="subcellular location">
    <subcellularLocation>
        <location evidence="1">Membrane</location>
    </subcellularLocation>
</comment>
<keyword evidence="3 5" id="KW-0472">Membrane</keyword>
<evidence type="ECO:0000313" key="9">
    <source>
        <dbReference type="Proteomes" id="UP001356427"/>
    </source>
</evidence>
<protein>
    <recommendedName>
        <fullName evidence="7">Immunoglobulin domain-containing protein</fullName>
    </recommendedName>
</protein>
<feature type="domain" description="Immunoglobulin" evidence="7">
    <location>
        <begin position="57"/>
        <end position="159"/>
    </location>
</feature>
<dbReference type="GO" id="GO:0005886">
    <property type="term" value="C:plasma membrane"/>
    <property type="evidence" value="ECO:0007669"/>
    <property type="project" value="TreeGrafter"/>
</dbReference>
<keyword evidence="2 5" id="KW-0812">Transmembrane</keyword>
<organism evidence="8 9">
    <name type="scientific">Coregonus suidteri</name>
    <dbReference type="NCBI Taxonomy" id="861788"/>
    <lineage>
        <taxon>Eukaryota</taxon>
        <taxon>Metazoa</taxon>
        <taxon>Chordata</taxon>
        <taxon>Craniata</taxon>
        <taxon>Vertebrata</taxon>
        <taxon>Euteleostomi</taxon>
        <taxon>Actinopterygii</taxon>
        <taxon>Neopterygii</taxon>
        <taxon>Teleostei</taxon>
        <taxon>Protacanthopterygii</taxon>
        <taxon>Salmoniformes</taxon>
        <taxon>Salmonidae</taxon>
        <taxon>Coregoninae</taxon>
        <taxon>Coregonus</taxon>
    </lineage>
</organism>
<feature type="transmembrane region" description="Helical" evidence="5">
    <location>
        <begin position="188"/>
        <end position="209"/>
    </location>
</feature>
<dbReference type="InterPro" id="IPR050671">
    <property type="entry name" value="CD300_family_receptors"/>
</dbReference>
<dbReference type="PROSITE" id="PS51257">
    <property type="entry name" value="PROKAR_LIPOPROTEIN"/>
    <property type="match status" value="1"/>
</dbReference>
<gene>
    <name evidence="8" type="ORF">J4Q44_G00186180</name>
</gene>
<feature type="signal peptide" evidence="6">
    <location>
        <begin position="1"/>
        <end position="19"/>
    </location>
</feature>
<evidence type="ECO:0000259" key="7">
    <source>
        <dbReference type="SMART" id="SM00409"/>
    </source>
</evidence>
<evidence type="ECO:0000256" key="5">
    <source>
        <dbReference type="SAM" id="Phobius"/>
    </source>
</evidence>
<dbReference type="SUPFAM" id="SSF48726">
    <property type="entry name" value="Immunoglobulin"/>
    <property type="match status" value="1"/>
</dbReference>
<reference evidence="8 9" key="1">
    <citation type="submission" date="2021-04" db="EMBL/GenBank/DDBJ databases">
        <authorList>
            <person name="De Guttry C."/>
            <person name="Zahm M."/>
            <person name="Klopp C."/>
            <person name="Cabau C."/>
            <person name="Louis A."/>
            <person name="Berthelot C."/>
            <person name="Parey E."/>
            <person name="Roest Crollius H."/>
            <person name="Montfort J."/>
            <person name="Robinson-Rechavi M."/>
            <person name="Bucao C."/>
            <person name="Bouchez O."/>
            <person name="Gislard M."/>
            <person name="Lluch J."/>
            <person name="Milhes M."/>
            <person name="Lampietro C."/>
            <person name="Lopez Roques C."/>
            <person name="Donnadieu C."/>
            <person name="Braasch I."/>
            <person name="Desvignes T."/>
            <person name="Postlethwait J."/>
            <person name="Bobe J."/>
            <person name="Wedekind C."/>
            <person name="Guiguen Y."/>
        </authorList>
    </citation>
    <scope>NUCLEOTIDE SEQUENCE [LARGE SCALE GENOMIC DNA]</scope>
    <source>
        <strain evidence="8">Cs_M1</strain>
        <tissue evidence="8">Blood</tissue>
    </source>
</reference>
<dbReference type="AlphaFoldDB" id="A0AAN8QTT2"/>
<keyword evidence="5" id="KW-1133">Transmembrane helix</keyword>
<evidence type="ECO:0000256" key="1">
    <source>
        <dbReference type="ARBA" id="ARBA00004370"/>
    </source>
</evidence>
<dbReference type="Proteomes" id="UP001356427">
    <property type="component" value="Unassembled WGS sequence"/>
</dbReference>
<feature type="compositionally biased region" description="Polar residues" evidence="4">
    <location>
        <begin position="220"/>
        <end position="231"/>
    </location>
</feature>
<keyword evidence="9" id="KW-1185">Reference proteome</keyword>
<dbReference type="InterPro" id="IPR036179">
    <property type="entry name" value="Ig-like_dom_sf"/>
</dbReference>
<dbReference type="SMART" id="SM00409">
    <property type="entry name" value="IG"/>
    <property type="match status" value="1"/>
</dbReference>
<dbReference type="InterPro" id="IPR013106">
    <property type="entry name" value="Ig_V-set"/>
</dbReference>
<dbReference type="CDD" id="cd05716">
    <property type="entry name" value="IgV_pIgR_like"/>
    <property type="match status" value="1"/>
</dbReference>
<dbReference type="GO" id="GO:0004888">
    <property type="term" value="F:transmembrane signaling receptor activity"/>
    <property type="evidence" value="ECO:0007669"/>
    <property type="project" value="TreeGrafter"/>
</dbReference>
<evidence type="ECO:0000256" key="3">
    <source>
        <dbReference type="ARBA" id="ARBA00023136"/>
    </source>
</evidence>
<feature type="chain" id="PRO_5042987795" description="Immunoglobulin domain-containing protein" evidence="6">
    <location>
        <begin position="20"/>
        <end position="306"/>
    </location>
</feature>
<dbReference type="PANTHER" id="PTHR11860">
    <property type="entry name" value="POLYMERIC-IMMUNOGLOBULIN RECEPTOR"/>
    <property type="match status" value="1"/>
</dbReference>
<evidence type="ECO:0000256" key="4">
    <source>
        <dbReference type="SAM" id="MobiDB-lite"/>
    </source>
</evidence>
<evidence type="ECO:0000313" key="8">
    <source>
        <dbReference type="EMBL" id="KAK6310563.1"/>
    </source>
</evidence>
<dbReference type="Gene3D" id="2.60.40.10">
    <property type="entry name" value="Immunoglobulins"/>
    <property type="match status" value="1"/>
</dbReference>